<dbReference type="Gene3D" id="1.20.1280.50">
    <property type="match status" value="1"/>
</dbReference>
<feature type="repeat" description="WD" evidence="9">
    <location>
        <begin position="244"/>
        <end position="283"/>
    </location>
</feature>
<dbReference type="SUPFAM" id="SSF50978">
    <property type="entry name" value="WD40 repeat-like"/>
    <property type="match status" value="1"/>
</dbReference>
<evidence type="ECO:0000256" key="8">
    <source>
        <dbReference type="ARBA" id="ARBA00032113"/>
    </source>
</evidence>
<gene>
    <name evidence="11" type="ORF">UCRPC4_g02342</name>
</gene>
<dbReference type="SMART" id="SM00320">
    <property type="entry name" value="WD40"/>
    <property type="match status" value="6"/>
</dbReference>
<dbReference type="EMBL" id="LCWF01000056">
    <property type="protein sequence ID" value="KKY24812.1"/>
    <property type="molecule type" value="Genomic_DNA"/>
</dbReference>
<dbReference type="SMART" id="SM00256">
    <property type="entry name" value="FBOX"/>
    <property type="match status" value="1"/>
</dbReference>
<dbReference type="InterPro" id="IPR036047">
    <property type="entry name" value="F-box-like_dom_sf"/>
</dbReference>
<dbReference type="Pfam" id="PF00400">
    <property type="entry name" value="WD40"/>
    <property type="match status" value="6"/>
</dbReference>
<feature type="domain" description="F-box" evidence="10">
    <location>
        <begin position="11"/>
        <end position="57"/>
    </location>
</feature>
<dbReference type="InterPro" id="IPR020472">
    <property type="entry name" value="WD40_PAC1"/>
</dbReference>
<dbReference type="PROSITE" id="PS00678">
    <property type="entry name" value="WD_REPEATS_1"/>
    <property type="match status" value="3"/>
</dbReference>
<dbReference type="InterPro" id="IPR036322">
    <property type="entry name" value="WD40_repeat_dom_sf"/>
</dbReference>
<evidence type="ECO:0000256" key="2">
    <source>
        <dbReference type="ARBA" id="ARBA00007968"/>
    </source>
</evidence>
<comment type="similarity">
    <text evidence="2">Belongs to the WD repeat MET30/SCONB/SCON-2 family.</text>
</comment>
<feature type="repeat" description="WD" evidence="9">
    <location>
        <begin position="284"/>
        <end position="323"/>
    </location>
</feature>
<evidence type="ECO:0000313" key="12">
    <source>
        <dbReference type="Proteomes" id="UP000053317"/>
    </source>
</evidence>
<comment type="caution">
    <text evidence="11">The sequence shown here is derived from an EMBL/GenBank/DDBJ whole genome shotgun (WGS) entry which is preliminary data.</text>
</comment>
<dbReference type="Pfam" id="PF12937">
    <property type="entry name" value="F-box-like"/>
    <property type="match status" value="1"/>
</dbReference>
<dbReference type="Gene3D" id="2.130.10.10">
    <property type="entry name" value="YVTN repeat-like/Quinoprotein amine dehydrogenase"/>
    <property type="match status" value="2"/>
</dbReference>
<organism evidence="11 12">
    <name type="scientific">Phaeomoniella chlamydospora</name>
    <name type="common">Phaeoacremonium chlamydosporum</name>
    <dbReference type="NCBI Taxonomy" id="158046"/>
    <lineage>
        <taxon>Eukaryota</taxon>
        <taxon>Fungi</taxon>
        <taxon>Dikarya</taxon>
        <taxon>Ascomycota</taxon>
        <taxon>Pezizomycotina</taxon>
        <taxon>Eurotiomycetes</taxon>
        <taxon>Chaetothyriomycetidae</taxon>
        <taxon>Phaeomoniellales</taxon>
        <taxon>Phaeomoniellaceae</taxon>
        <taxon>Phaeomoniella</taxon>
    </lineage>
</organism>
<dbReference type="OrthoDB" id="19711at2759"/>
<accession>A0A0G2EPV3</accession>
<feature type="repeat" description="WD" evidence="9">
    <location>
        <begin position="366"/>
        <end position="407"/>
    </location>
</feature>
<dbReference type="PANTHER" id="PTHR22847">
    <property type="entry name" value="WD40 REPEAT PROTEIN"/>
    <property type="match status" value="1"/>
</dbReference>
<dbReference type="CDD" id="cd00200">
    <property type="entry name" value="WD40"/>
    <property type="match status" value="1"/>
</dbReference>
<keyword evidence="6" id="KW-0677">Repeat</keyword>
<dbReference type="InterPro" id="IPR001810">
    <property type="entry name" value="F-box_dom"/>
</dbReference>
<dbReference type="Proteomes" id="UP000053317">
    <property type="component" value="Unassembled WGS sequence"/>
</dbReference>
<evidence type="ECO:0000259" key="10">
    <source>
        <dbReference type="PROSITE" id="PS50181"/>
    </source>
</evidence>
<evidence type="ECO:0000256" key="4">
    <source>
        <dbReference type="ARBA" id="ARBA00015819"/>
    </source>
</evidence>
<feature type="repeat" description="WD" evidence="9">
    <location>
        <begin position="116"/>
        <end position="155"/>
    </location>
</feature>
<sequence length="458" mass="51229">MPAFDENLVRRDPAHILPTEIMEQILSYLDPVTLISAESASSAWHGLARSRHVWRHTFHQVYDKCNILGFMYPGAVRRPAAGLGKRGQDQDWKKMYRVRRALEQRWDDGQAAAIYLNGHKDSVYCVQFDEHKIITGSRDQTIRVWDARTYQCLKVIGEPISHSQHHVPSHWSPPRSPHGLVPMFSINTTGRDPTSRRGSVEPADCHKASILCLQFDNDIMVTGSSDSTCIVWSITKDYTPTHRLRGHSAGVLDVCFDSRYIITCSKDTTICVWDRHTGDLIKRLSGHRGPVNAVQLKGDLVVSASGDGIAKLWNLTSGLCIKEFPSRDRGLACVEFSDDGKTILAGGNDQVIYQFDANTAELVRELKGHKGLVRSLHLDNINNRIISGSYDMSIKVWDVEKQSDVVDGGVKLDFQGWTTSWILAAKSDYRRVVATSQDGRAVILDFGYGLDGIELLEG</sequence>
<protein>
    <recommendedName>
        <fullName evidence="4">Probable E3 ubiquitin ligase complex SCF subunit sconB</fullName>
    </recommendedName>
    <alternativeName>
        <fullName evidence="8">Sulfur controller B</fullName>
    </alternativeName>
    <alternativeName>
        <fullName evidence="7">Sulfur metabolite repression control protein B</fullName>
    </alternativeName>
</protein>
<evidence type="ECO:0000256" key="7">
    <source>
        <dbReference type="ARBA" id="ARBA00030034"/>
    </source>
</evidence>
<keyword evidence="5 9" id="KW-0853">WD repeat</keyword>
<evidence type="ECO:0000256" key="1">
    <source>
        <dbReference type="ARBA" id="ARBA00002730"/>
    </source>
</evidence>
<feature type="repeat" description="WD" evidence="9">
    <location>
        <begin position="203"/>
        <end position="234"/>
    </location>
</feature>
<dbReference type="PRINTS" id="PR00320">
    <property type="entry name" value="GPROTEINBRPT"/>
</dbReference>
<evidence type="ECO:0000256" key="6">
    <source>
        <dbReference type="ARBA" id="ARBA00022737"/>
    </source>
</evidence>
<dbReference type="AlphaFoldDB" id="A0A0G2EPV3"/>
<dbReference type="PANTHER" id="PTHR22847:SF745">
    <property type="entry name" value="F-BOX_WD REPEAT-CONTAINING PROTEIN 7"/>
    <property type="match status" value="1"/>
</dbReference>
<reference evidence="11 12" key="2">
    <citation type="submission" date="2015-05" db="EMBL/GenBank/DDBJ databases">
        <authorList>
            <person name="Morales-Cruz A."/>
            <person name="Amrine K.C."/>
            <person name="Cantu D."/>
        </authorList>
    </citation>
    <scope>NUCLEOTIDE SEQUENCE [LARGE SCALE GENOMIC DNA]</scope>
    <source>
        <strain evidence="11">UCRPC4</strain>
    </source>
</reference>
<comment type="function">
    <text evidence="1">Component of the SCF(sconB) E3 ubiquitin ligase complex involved in the regulation of sulfur metabolite repression, probably by mediating the inactivation or degradation of the metR transcription factor.</text>
</comment>
<dbReference type="PROSITE" id="PS50082">
    <property type="entry name" value="WD_REPEATS_2"/>
    <property type="match status" value="5"/>
</dbReference>
<dbReference type="InterPro" id="IPR001680">
    <property type="entry name" value="WD40_rpt"/>
</dbReference>
<reference evidence="11 12" key="1">
    <citation type="submission" date="2015-05" db="EMBL/GenBank/DDBJ databases">
        <title>Distinctive expansion of gene families associated with plant cell wall degradation and secondary metabolism in the genomes of grapevine trunk pathogens.</title>
        <authorList>
            <person name="Lawrence D.P."/>
            <person name="Travadon R."/>
            <person name="Rolshausen P.E."/>
            <person name="Baumgartner K."/>
        </authorList>
    </citation>
    <scope>NUCLEOTIDE SEQUENCE [LARGE SCALE GENOMIC DNA]</scope>
    <source>
        <strain evidence="11">UCRPC4</strain>
    </source>
</reference>
<dbReference type="SUPFAM" id="SSF81383">
    <property type="entry name" value="F-box domain"/>
    <property type="match status" value="1"/>
</dbReference>
<dbReference type="InterPro" id="IPR019775">
    <property type="entry name" value="WD40_repeat_CS"/>
</dbReference>
<evidence type="ECO:0000256" key="5">
    <source>
        <dbReference type="ARBA" id="ARBA00022574"/>
    </source>
</evidence>
<evidence type="ECO:0000313" key="11">
    <source>
        <dbReference type="EMBL" id="KKY24812.1"/>
    </source>
</evidence>
<evidence type="ECO:0000256" key="3">
    <source>
        <dbReference type="ARBA" id="ARBA00011725"/>
    </source>
</evidence>
<dbReference type="PROSITE" id="PS50294">
    <property type="entry name" value="WD_REPEATS_REGION"/>
    <property type="match status" value="4"/>
</dbReference>
<comment type="subunit">
    <text evidence="3">Component of the SCF(sconB) E3 ubiquitin ligase complex.</text>
</comment>
<dbReference type="PROSITE" id="PS50181">
    <property type="entry name" value="FBOX"/>
    <property type="match status" value="1"/>
</dbReference>
<dbReference type="InterPro" id="IPR015943">
    <property type="entry name" value="WD40/YVTN_repeat-like_dom_sf"/>
</dbReference>
<name>A0A0G2EPV3_PHACM</name>
<evidence type="ECO:0000256" key="9">
    <source>
        <dbReference type="PROSITE-ProRule" id="PRU00221"/>
    </source>
</evidence>
<proteinExistence type="inferred from homology"/>
<keyword evidence="12" id="KW-1185">Reference proteome</keyword>